<dbReference type="AlphaFoldDB" id="A0A917DDR2"/>
<dbReference type="Proteomes" id="UP000633205">
    <property type="component" value="Unassembled WGS sequence"/>
</dbReference>
<dbReference type="PANTHER" id="PTHR43569:SF2">
    <property type="entry name" value="AMIDOHYDROLASE-RELATED DOMAIN-CONTAINING PROTEIN"/>
    <property type="match status" value="1"/>
</dbReference>
<protein>
    <submittedName>
        <fullName evidence="3">Metal-dependent hydrolase</fullName>
    </submittedName>
</protein>
<dbReference type="Gene3D" id="3.20.20.140">
    <property type="entry name" value="Metal-dependent hydrolases"/>
    <property type="match status" value="1"/>
</dbReference>
<dbReference type="PANTHER" id="PTHR43569">
    <property type="entry name" value="AMIDOHYDROLASE"/>
    <property type="match status" value="1"/>
</dbReference>
<evidence type="ECO:0000259" key="2">
    <source>
        <dbReference type="Pfam" id="PF04909"/>
    </source>
</evidence>
<organism evidence="3 4">
    <name type="scientific">Microbacterium faecale</name>
    <dbReference type="NCBI Taxonomy" id="1804630"/>
    <lineage>
        <taxon>Bacteria</taxon>
        <taxon>Bacillati</taxon>
        <taxon>Actinomycetota</taxon>
        <taxon>Actinomycetes</taxon>
        <taxon>Micrococcales</taxon>
        <taxon>Microbacteriaceae</taxon>
        <taxon>Microbacterium</taxon>
    </lineage>
</organism>
<keyword evidence="4" id="KW-1185">Reference proteome</keyword>
<reference evidence="3" key="2">
    <citation type="submission" date="2020-09" db="EMBL/GenBank/DDBJ databases">
        <authorList>
            <person name="Sun Q."/>
            <person name="Zhou Y."/>
        </authorList>
    </citation>
    <scope>NUCLEOTIDE SEQUENCE</scope>
    <source>
        <strain evidence="3">CGMCC 1.15152</strain>
    </source>
</reference>
<dbReference type="Pfam" id="PF04909">
    <property type="entry name" value="Amidohydro_2"/>
    <property type="match status" value="1"/>
</dbReference>
<dbReference type="InterPro" id="IPR032466">
    <property type="entry name" value="Metal_Hydrolase"/>
</dbReference>
<dbReference type="InterPro" id="IPR006680">
    <property type="entry name" value="Amidohydro-rel"/>
</dbReference>
<comment type="similarity">
    <text evidence="1">Belongs to the metallo-dependent hydrolases superfamily.</text>
</comment>
<dbReference type="InterPro" id="IPR052350">
    <property type="entry name" value="Metallo-dep_Lactonases"/>
</dbReference>
<name>A0A917DDR2_9MICO</name>
<sequence>MTTPIIDAHQHVWDPARGDYGWLAGEPDSINRAFTLEELLPELRAAGVDRVVQVQSADHVQDTELMLESAARHEEVAAIVAYAPLGRPDDAARIVESWRGNSLMVGVRNLIHNMPDPSWLLRPEVDEGLGILERAGLTFDLVSVLPRHLELVPIISERHPDLRIVIDHLSKPPIGAEEREPWWSLIGAAAENPNVFGKVSGLYPSVGDPAGGTSDLVAPFFDRALELFGSERLMYGGDWPISVVAGGYTRVWQTLQPLFNTLGTRDRERVLGGTAAEFYRIDTSRL</sequence>
<feature type="domain" description="Amidohydrolase-related" evidence="2">
    <location>
        <begin position="6"/>
        <end position="281"/>
    </location>
</feature>
<keyword evidence="3" id="KW-0378">Hydrolase</keyword>
<dbReference type="SUPFAM" id="SSF51556">
    <property type="entry name" value="Metallo-dependent hydrolases"/>
    <property type="match status" value="1"/>
</dbReference>
<dbReference type="RefSeq" id="WP_188710980.1">
    <property type="nucleotide sequence ID" value="NZ_BMHO01000001.1"/>
</dbReference>
<evidence type="ECO:0000313" key="3">
    <source>
        <dbReference type="EMBL" id="GGD29946.1"/>
    </source>
</evidence>
<dbReference type="GO" id="GO:0016787">
    <property type="term" value="F:hydrolase activity"/>
    <property type="evidence" value="ECO:0007669"/>
    <property type="project" value="UniProtKB-KW"/>
</dbReference>
<proteinExistence type="inferred from homology"/>
<reference evidence="3" key="1">
    <citation type="journal article" date="2014" name="Int. J. Syst. Evol. Microbiol.">
        <title>Complete genome sequence of Corynebacterium casei LMG S-19264T (=DSM 44701T), isolated from a smear-ripened cheese.</title>
        <authorList>
            <consortium name="US DOE Joint Genome Institute (JGI-PGF)"/>
            <person name="Walter F."/>
            <person name="Albersmeier A."/>
            <person name="Kalinowski J."/>
            <person name="Ruckert C."/>
        </authorList>
    </citation>
    <scope>NUCLEOTIDE SEQUENCE</scope>
    <source>
        <strain evidence="3">CGMCC 1.15152</strain>
    </source>
</reference>
<evidence type="ECO:0000256" key="1">
    <source>
        <dbReference type="ARBA" id="ARBA00038310"/>
    </source>
</evidence>
<comment type="caution">
    <text evidence="3">The sequence shown here is derived from an EMBL/GenBank/DDBJ whole genome shotgun (WGS) entry which is preliminary data.</text>
</comment>
<dbReference type="EMBL" id="BMHO01000001">
    <property type="protein sequence ID" value="GGD29946.1"/>
    <property type="molecule type" value="Genomic_DNA"/>
</dbReference>
<accession>A0A917DDR2</accession>
<evidence type="ECO:0000313" key="4">
    <source>
        <dbReference type="Proteomes" id="UP000633205"/>
    </source>
</evidence>
<gene>
    <name evidence="3" type="ORF">GCM10010915_07740</name>
</gene>